<comment type="caution">
    <text evidence="1">The sequence shown here is derived from an EMBL/GenBank/DDBJ whole genome shotgun (WGS) entry which is preliminary data.</text>
</comment>
<evidence type="ECO:0000313" key="2">
    <source>
        <dbReference type="EMBL" id="CAJ0892380.1"/>
    </source>
</evidence>
<reference evidence="1 4" key="1">
    <citation type="submission" date="2023-07" db="EMBL/GenBank/DDBJ databases">
        <authorList>
            <person name="Peeters C."/>
        </authorList>
    </citation>
    <scope>NUCLEOTIDE SEQUENCE</scope>
    <source>
        <strain evidence="2 4">R-77569</strain>
        <strain evidence="1">R-77591</strain>
    </source>
</reference>
<proteinExistence type="predicted"/>
<dbReference type="Proteomes" id="UP001190002">
    <property type="component" value="Unassembled WGS sequence"/>
</dbReference>
<dbReference type="EMBL" id="CAUDKV010000023">
    <property type="protein sequence ID" value="CAJ0892380.1"/>
    <property type="molecule type" value="Genomic_DNA"/>
</dbReference>
<dbReference type="Proteomes" id="UP001190452">
    <property type="component" value="Unassembled WGS sequence"/>
</dbReference>
<dbReference type="RefSeq" id="WP_104566148.1">
    <property type="nucleotide sequence ID" value="NZ_CATVXE010000020.1"/>
</dbReference>
<evidence type="ECO:0000313" key="4">
    <source>
        <dbReference type="Proteomes" id="UP001190452"/>
    </source>
</evidence>
<protein>
    <submittedName>
        <fullName evidence="1">Uncharacterized protein</fullName>
    </submittedName>
</protein>
<evidence type="ECO:0000313" key="3">
    <source>
        <dbReference type="Proteomes" id="UP001190002"/>
    </source>
</evidence>
<organism evidence="1 3">
    <name type="scientific">Ralstonia mannitolilytica</name>
    <dbReference type="NCBI Taxonomy" id="105219"/>
    <lineage>
        <taxon>Bacteria</taxon>
        <taxon>Pseudomonadati</taxon>
        <taxon>Pseudomonadota</taxon>
        <taxon>Betaproteobacteria</taxon>
        <taxon>Burkholderiales</taxon>
        <taxon>Burkholderiaceae</taxon>
        <taxon>Ralstonia</taxon>
    </lineage>
</organism>
<dbReference type="EMBL" id="CATVXE010000020">
    <property type="protein sequence ID" value="CAJ0692795.1"/>
    <property type="molecule type" value="Genomic_DNA"/>
</dbReference>
<dbReference type="AlphaFoldDB" id="A0AAD2AVT3"/>
<sequence length="152" mass="17061">MLERQPDEVMRATLWELEASVSAALPNGALVESTVSRCGGYDVCATWSMRSFRADSTLCTLRIHFSEAEAKTYCRWNHPMREAACRRLSGWLGIQLELADGRGSPHLGYDLALTAPAAFFLDAGDAIHVDRHDRSHDFALYRPPAGGHWREW</sequence>
<accession>A0AAD2AVT3</accession>
<keyword evidence="4" id="KW-1185">Reference proteome</keyword>
<gene>
    <name evidence="2" type="ORF">R77569_04220</name>
    <name evidence="1" type="ORF">R77591_03980</name>
</gene>
<name>A0AAD2AVT3_9RALS</name>
<evidence type="ECO:0000313" key="1">
    <source>
        <dbReference type="EMBL" id="CAJ0692795.1"/>
    </source>
</evidence>